<feature type="region of interest" description="Disordered" evidence="1">
    <location>
        <begin position="183"/>
        <end position="331"/>
    </location>
</feature>
<feature type="compositionally biased region" description="Low complexity" evidence="1">
    <location>
        <begin position="292"/>
        <end position="314"/>
    </location>
</feature>
<evidence type="ECO:0000256" key="2">
    <source>
        <dbReference type="SAM" id="SignalP"/>
    </source>
</evidence>
<dbReference type="AlphaFoldDB" id="A0A1M4W7Y2"/>
<evidence type="ECO:0000256" key="1">
    <source>
        <dbReference type="SAM" id="MobiDB-lite"/>
    </source>
</evidence>
<feature type="compositionally biased region" description="Low complexity" evidence="1">
    <location>
        <begin position="230"/>
        <end position="279"/>
    </location>
</feature>
<evidence type="ECO:0000259" key="3">
    <source>
        <dbReference type="Pfam" id="PF12671"/>
    </source>
</evidence>
<dbReference type="Proteomes" id="UP000184476">
    <property type="component" value="Unassembled WGS sequence"/>
</dbReference>
<keyword evidence="2" id="KW-0732">Signal</keyword>
<dbReference type="STRING" id="112248.SAMN05444392_10384"/>
<feature type="chain" id="PRO_5039142973" evidence="2">
    <location>
        <begin position="21"/>
        <end position="493"/>
    </location>
</feature>
<feature type="signal peptide" evidence="2">
    <location>
        <begin position="1"/>
        <end position="20"/>
    </location>
</feature>
<feature type="compositionally biased region" description="Polar residues" evidence="1">
    <location>
        <begin position="280"/>
        <end position="291"/>
    </location>
</feature>
<organism evidence="4 5">
    <name type="scientific">Seinonella peptonophila</name>
    <dbReference type="NCBI Taxonomy" id="112248"/>
    <lineage>
        <taxon>Bacteria</taxon>
        <taxon>Bacillati</taxon>
        <taxon>Bacillota</taxon>
        <taxon>Bacilli</taxon>
        <taxon>Bacillales</taxon>
        <taxon>Thermoactinomycetaceae</taxon>
        <taxon>Seinonella</taxon>
    </lineage>
</organism>
<keyword evidence="5" id="KW-1185">Reference proteome</keyword>
<proteinExistence type="predicted"/>
<dbReference type="InterPro" id="IPR024301">
    <property type="entry name" value="Amidase_6"/>
</dbReference>
<dbReference type="PANTHER" id="PTHR40032:SF1">
    <property type="entry name" value="EXPORTED PROTEIN"/>
    <property type="match status" value="1"/>
</dbReference>
<sequence>MKRIALLLLASTALVFSGCAGIQTDATSQKNKTDETPELVQKSNSTEEVAVDSVKTESNEKVLEKVSYYKTGKPKPANEKKGEQLIIKIAKKNKIKVSKINLKDKHQREIVLGLATNLDGLTKEEMKAVGDYAKYVDSFENDEKNKLITKLVAKMKSGKKLSPAERAELQSLLPAAMGAAKLELTKMPNKKEESSKKDEKGKEQSSEKSPNPKKPGEVIVGGAAFGGNGDQNNQPGNQSNGGNNGGHQTPGNQNNGGNNGGHQTPGNQNNGGNNDGHQTPGNQNNGGHQTPGNQSNGGNDNGNQTPGNQSNGGNQNEGGEDNPSTGTVVNGYDANKAKDYAYQWWNKRNNEKYGYFSKVSGGCYDCWYDCTNFVSQAIQVGGIKEQRTGGSYWYYSDKKPSYSWSVANSFFNYFKGRAQQTRQYGMLEIGDVINADFDHDGDIDHSAIVTRVDHSGVYVTQHTTDKKDSPLINWFNAGYDIYGWKMKTANIGH</sequence>
<feature type="domain" description="Putative amidase" evidence="3">
    <location>
        <begin position="332"/>
        <end position="476"/>
    </location>
</feature>
<feature type="compositionally biased region" description="Basic and acidic residues" evidence="1">
    <location>
        <begin position="189"/>
        <end position="206"/>
    </location>
</feature>
<gene>
    <name evidence="4" type="ORF">SAMN05444392_10384</name>
</gene>
<feature type="region of interest" description="Disordered" evidence="1">
    <location>
        <begin position="26"/>
        <end position="53"/>
    </location>
</feature>
<dbReference type="EMBL" id="FQVL01000003">
    <property type="protein sequence ID" value="SHE77326.1"/>
    <property type="molecule type" value="Genomic_DNA"/>
</dbReference>
<evidence type="ECO:0000313" key="4">
    <source>
        <dbReference type="EMBL" id="SHE77326.1"/>
    </source>
</evidence>
<reference evidence="4 5" key="1">
    <citation type="submission" date="2016-11" db="EMBL/GenBank/DDBJ databases">
        <authorList>
            <person name="Jaros S."/>
            <person name="Januszkiewicz K."/>
            <person name="Wedrychowicz H."/>
        </authorList>
    </citation>
    <scope>NUCLEOTIDE SEQUENCE [LARGE SCALE GENOMIC DNA]</scope>
    <source>
        <strain evidence="4 5">DSM 44666</strain>
    </source>
</reference>
<dbReference type="RefSeq" id="WP_073154181.1">
    <property type="nucleotide sequence ID" value="NZ_FQVL01000003.1"/>
</dbReference>
<dbReference type="PROSITE" id="PS51257">
    <property type="entry name" value="PROKAR_LIPOPROTEIN"/>
    <property type="match status" value="1"/>
</dbReference>
<name>A0A1M4W7Y2_9BACL</name>
<accession>A0A1M4W7Y2</accession>
<evidence type="ECO:0000313" key="5">
    <source>
        <dbReference type="Proteomes" id="UP000184476"/>
    </source>
</evidence>
<protein>
    <submittedName>
        <fullName evidence="4">Putative amidase domain-containing protein</fullName>
    </submittedName>
</protein>
<dbReference type="OrthoDB" id="9812429at2"/>
<dbReference type="Pfam" id="PF12671">
    <property type="entry name" value="Amidase_6"/>
    <property type="match status" value="1"/>
</dbReference>
<dbReference type="PANTHER" id="PTHR40032">
    <property type="entry name" value="EXPORTED PROTEIN-RELATED"/>
    <property type="match status" value="1"/>
</dbReference>